<feature type="compositionally biased region" description="Polar residues" evidence="4">
    <location>
        <begin position="364"/>
        <end position="383"/>
    </location>
</feature>
<dbReference type="Gene3D" id="3.20.20.300">
    <property type="entry name" value="Glycoside hydrolase, family 3, N-terminal domain"/>
    <property type="match status" value="1"/>
</dbReference>
<keyword evidence="2 6" id="KW-0378">Hydrolase</keyword>
<evidence type="ECO:0000256" key="3">
    <source>
        <dbReference type="ARBA" id="ARBA00023295"/>
    </source>
</evidence>
<dbReference type="InterPro" id="IPR017853">
    <property type="entry name" value="GH"/>
</dbReference>
<evidence type="ECO:0000313" key="7">
    <source>
        <dbReference type="Proteomes" id="UP001602245"/>
    </source>
</evidence>
<dbReference type="Proteomes" id="UP001602245">
    <property type="component" value="Unassembled WGS sequence"/>
</dbReference>
<proteinExistence type="inferred from homology"/>
<evidence type="ECO:0000259" key="5">
    <source>
        <dbReference type="Pfam" id="PF00933"/>
    </source>
</evidence>
<dbReference type="PANTHER" id="PTHR30480:SF16">
    <property type="entry name" value="GLYCOSIDE HYDROLASE FAMILY 3 DOMAIN PROTEIN"/>
    <property type="match status" value="1"/>
</dbReference>
<dbReference type="InterPro" id="IPR001764">
    <property type="entry name" value="Glyco_hydro_3_N"/>
</dbReference>
<evidence type="ECO:0000256" key="1">
    <source>
        <dbReference type="ARBA" id="ARBA00005336"/>
    </source>
</evidence>
<gene>
    <name evidence="6" type="ORF">ACFY35_34985</name>
</gene>
<dbReference type="RefSeq" id="WP_020517667.1">
    <property type="nucleotide sequence ID" value="NZ_JBIAZU010000006.1"/>
</dbReference>
<dbReference type="InterPro" id="IPR050226">
    <property type="entry name" value="NagZ_Beta-hexosaminidase"/>
</dbReference>
<reference evidence="6 7" key="1">
    <citation type="submission" date="2024-10" db="EMBL/GenBank/DDBJ databases">
        <title>The Natural Products Discovery Center: Release of the First 8490 Sequenced Strains for Exploring Actinobacteria Biosynthetic Diversity.</title>
        <authorList>
            <person name="Kalkreuter E."/>
            <person name="Kautsar S.A."/>
            <person name="Yang D."/>
            <person name="Bader C.D."/>
            <person name="Teijaro C.N."/>
            <person name="Fluegel L."/>
            <person name="Davis C.M."/>
            <person name="Simpson J.R."/>
            <person name="Lauterbach L."/>
            <person name="Steele A.D."/>
            <person name="Gui C."/>
            <person name="Meng S."/>
            <person name="Li G."/>
            <person name="Viehrig K."/>
            <person name="Ye F."/>
            <person name="Su P."/>
            <person name="Kiefer A.F."/>
            <person name="Nichols A."/>
            <person name="Cepeda A.J."/>
            <person name="Yan W."/>
            <person name="Fan B."/>
            <person name="Jiang Y."/>
            <person name="Adhikari A."/>
            <person name="Zheng C.-J."/>
            <person name="Schuster L."/>
            <person name="Cowan T.M."/>
            <person name="Smanski M.J."/>
            <person name="Chevrette M.G."/>
            <person name="De Carvalho L.P.S."/>
            <person name="Shen B."/>
        </authorList>
    </citation>
    <scope>NUCLEOTIDE SEQUENCE [LARGE SCALE GENOMIC DNA]</scope>
    <source>
        <strain evidence="6 7">NPDC000087</strain>
    </source>
</reference>
<dbReference type="SUPFAM" id="SSF51445">
    <property type="entry name" value="(Trans)glycosidases"/>
    <property type="match status" value="1"/>
</dbReference>
<feature type="domain" description="Glycoside hydrolase family 3 N-terminal" evidence="5">
    <location>
        <begin position="33"/>
        <end position="324"/>
    </location>
</feature>
<organism evidence="6 7">
    <name type="scientific">Paractinoplanes globisporus</name>
    <dbReference type="NCBI Taxonomy" id="113565"/>
    <lineage>
        <taxon>Bacteria</taxon>
        <taxon>Bacillati</taxon>
        <taxon>Actinomycetota</taxon>
        <taxon>Actinomycetes</taxon>
        <taxon>Micromonosporales</taxon>
        <taxon>Micromonosporaceae</taxon>
        <taxon>Paractinoplanes</taxon>
    </lineage>
</organism>
<dbReference type="Pfam" id="PF00933">
    <property type="entry name" value="Glyco_hydro_3"/>
    <property type="match status" value="1"/>
</dbReference>
<comment type="similarity">
    <text evidence="1">Belongs to the glycosyl hydrolase 3 family.</text>
</comment>
<accession>A0ABW6WQC7</accession>
<dbReference type="EMBL" id="JBIAZU010000006">
    <property type="protein sequence ID" value="MFF5294675.1"/>
    <property type="molecule type" value="Genomic_DNA"/>
</dbReference>
<comment type="caution">
    <text evidence="6">The sequence shown here is derived from an EMBL/GenBank/DDBJ whole genome shotgun (WGS) entry which is preliminary data.</text>
</comment>
<keyword evidence="3" id="KW-0326">Glycosidase</keyword>
<dbReference type="GO" id="GO:0016787">
    <property type="term" value="F:hydrolase activity"/>
    <property type="evidence" value="ECO:0007669"/>
    <property type="project" value="UniProtKB-KW"/>
</dbReference>
<evidence type="ECO:0000256" key="4">
    <source>
        <dbReference type="SAM" id="MobiDB-lite"/>
    </source>
</evidence>
<dbReference type="InterPro" id="IPR036962">
    <property type="entry name" value="Glyco_hydro_3_N_sf"/>
</dbReference>
<name>A0ABW6WQC7_9ACTN</name>
<evidence type="ECO:0000256" key="2">
    <source>
        <dbReference type="ARBA" id="ARBA00022801"/>
    </source>
</evidence>
<dbReference type="PRINTS" id="PR00133">
    <property type="entry name" value="GLHYDRLASE3"/>
</dbReference>
<feature type="region of interest" description="Disordered" evidence="4">
    <location>
        <begin position="353"/>
        <end position="383"/>
    </location>
</feature>
<keyword evidence="7" id="KW-1185">Reference proteome</keyword>
<sequence>MPNQELPELAATVLQPGFVGTSAPDWVRRWLAEGLGGVALFARNVESPAQVAALTAQLRAERPDVIVAIDEEAGDVTRFESRDGSSRPGNLALGAIDDPELTEAVARDLGAELAAAGITLDYAPDTDVNSNPDNPVIGVRAFGAEPRLVARHSGAFIRGLQDAGVAACAKHFPGHGDTSVDSHHEVPLIDRDRAGLEACELLPFRAAIEAGVQSVMTGHLLVPAYDDEWPATLSRKIMTDLLRDELGFDGLIVTDGIEMQGVRRRYGLAGATVRALAAGVDAICVGGDHADEQTAILLRDAIVEAVRTGDLKEERLVDAARRVRDLGAWATRAQTRTGARAIADAARLNGDLTALPSPHGAPANASTPNVSTPNVSAPNVSTPNVSAPNVSAPNVFAPNVSAPNASAANVSAPNGSAANVRAANVSATNGSGANGSGANGSAVNGAKVKVKGSAVGFEAARRAVKVTVTDGAARLPIDRPAHVVEFAPPRNIAIGAETPWGVGAPLDDLLPGTTSLRLTADDLEGLADPAAPVLAGAQGRALVLVARDVHRHPWLATALARVLEARPDAIVVEMGVPVRVIGGVHIATHGATRACGLAAAEVIAGSPVPAPLAA</sequence>
<dbReference type="PANTHER" id="PTHR30480">
    <property type="entry name" value="BETA-HEXOSAMINIDASE-RELATED"/>
    <property type="match status" value="1"/>
</dbReference>
<protein>
    <submittedName>
        <fullName evidence="6">Glycoside hydrolase family 3 N-terminal domain-containing protein</fullName>
    </submittedName>
</protein>
<evidence type="ECO:0000313" key="6">
    <source>
        <dbReference type="EMBL" id="MFF5294675.1"/>
    </source>
</evidence>